<proteinExistence type="predicted"/>
<dbReference type="PANTHER" id="PTHR39203">
    <property type="entry name" value="CYTOPLASMIC PROTEIN-RELATED"/>
    <property type="match status" value="1"/>
</dbReference>
<dbReference type="Pfam" id="PF04266">
    <property type="entry name" value="ASCH"/>
    <property type="match status" value="1"/>
</dbReference>
<dbReference type="RefSeq" id="WP_137615071.1">
    <property type="nucleotide sequence ID" value="NZ_BJDI01000001.1"/>
</dbReference>
<comment type="caution">
    <text evidence="2">The sequence shown here is derived from an EMBL/GenBank/DDBJ whole genome shotgun (WGS) entry which is preliminary data.</text>
</comment>
<sequence>MNPETFFEQAKSVLNLPATTTLQSAYQFGVDADDLAKLVLTGIKTATTSAYDLYETDEPLPQAGAYDVILNSQNDPICVTKTDSVEIKAYAAVDADHAYHEGEGDRSYAYWRQAHDTFFKQEYASVGQKFDPNSASMVLERFHVVYPN</sequence>
<evidence type="ECO:0000313" key="2">
    <source>
        <dbReference type="EMBL" id="MFC6200776.1"/>
    </source>
</evidence>
<dbReference type="Proteomes" id="UP001596171">
    <property type="component" value="Unassembled WGS sequence"/>
</dbReference>
<dbReference type="InterPro" id="IPR015947">
    <property type="entry name" value="PUA-like_sf"/>
</dbReference>
<dbReference type="InterPro" id="IPR009326">
    <property type="entry name" value="DUF984"/>
</dbReference>
<keyword evidence="3" id="KW-1185">Reference proteome</keyword>
<name>A0ABW1SGH0_9LACO</name>
<dbReference type="Gene3D" id="3.10.400.10">
    <property type="entry name" value="Sulfate adenylyltransferase"/>
    <property type="match status" value="1"/>
</dbReference>
<organism evidence="2 3">
    <name type="scientific">Lactiplantibacillus nangangensis</name>
    <dbReference type="NCBI Taxonomy" id="2559917"/>
    <lineage>
        <taxon>Bacteria</taxon>
        <taxon>Bacillati</taxon>
        <taxon>Bacillota</taxon>
        <taxon>Bacilli</taxon>
        <taxon>Lactobacillales</taxon>
        <taxon>Lactobacillaceae</taxon>
        <taxon>Lactiplantibacillus</taxon>
    </lineage>
</organism>
<dbReference type="SMART" id="SM01022">
    <property type="entry name" value="ASCH"/>
    <property type="match status" value="1"/>
</dbReference>
<protein>
    <submittedName>
        <fullName evidence="2">ASCH domain-containing protein</fullName>
    </submittedName>
</protein>
<dbReference type="SUPFAM" id="SSF88697">
    <property type="entry name" value="PUA domain-like"/>
    <property type="match status" value="1"/>
</dbReference>
<dbReference type="PANTHER" id="PTHR39203:SF1">
    <property type="entry name" value="CYTOPLASMIC PROTEIN"/>
    <property type="match status" value="1"/>
</dbReference>
<evidence type="ECO:0000313" key="3">
    <source>
        <dbReference type="Proteomes" id="UP001596171"/>
    </source>
</evidence>
<reference evidence="3" key="1">
    <citation type="journal article" date="2019" name="Int. J. Syst. Evol. Microbiol.">
        <title>The Global Catalogue of Microorganisms (GCM) 10K type strain sequencing project: providing services to taxonomists for standard genome sequencing and annotation.</title>
        <authorList>
            <consortium name="The Broad Institute Genomics Platform"/>
            <consortium name="The Broad Institute Genome Sequencing Center for Infectious Disease"/>
            <person name="Wu L."/>
            <person name="Ma J."/>
        </authorList>
    </citation>
    <scope>NUCLEOTIDE SEQUENCE [LARGE SCALE GENOMIC DNA]</scope>
    <source>
        <strain evidence="3">CCM 8930</strain>
    </source>
</reference>
<accession>A0ABW1SGH0</accession>
<gene>
    <name evidence="2" type="ORF">ACFP1L_02550</name>
</gene>
<dbReference type="PIRSF" id="PIRSF021320">
    <property type="entry name" value="DUF984"/>
    <property type="match status" value="1"/>
</dbReference>
<evidence type="ECO:0000259" key="1">
    <source>
        <dbReference type="SMART" id="SM01022"/>
    </source>
</evidence>
<dbReference type="EMBL" id="JBHSSE010000003">
    <property type="protein sequence ID" value="MFC6200776.1"/>
    <property type="molecule type" value="Genomic_DNA"/>
</dbReference>
<dbReference type="InterPro" id="IPR007374">
    <property type="entry name" value="ASCH_domain"/>
</dbReference>
<feature type="domain" description="ASCH" evidence="1">
    <location>
        <begin position="26"/>
        <end position="146"/>
    </location>
</feature>
<dbReference type="CDD" id="cd06553">
    <property type="entry name" value="ASCH_Ef3133_like"/>
    <property type="match status" value="1"/>
</dbReference>